<reference evidence="1 2" key="1">
    <citation type="submission" date="2020-09" db="EMBL/GenBank/DDBJ databases">
        <title>De no assembly of potato wild relative species, Solanum commersonii.</title>
        <authorList>
            <person name="Cho K."/>
        </authorList>
    </citation>
    <scope>NUCLEOTIDE SEQUENCE [LARGE SCALE GENOMIC DNA]</scope>
    <source>
        <strain evidence="1">LZ3.2</strain>
        <tissue evidence="1">Leaf</tissue>
    </source>
</reference>
<accession>A0A9J5WWU7</accession>
<sequence length="164" mass="18320">MFDSLKINNKFSIYRLQKIVLADLSVSIFTFSTIGQYSNASQKYLAKLQLLLHRLLIPLLQGFAYWNKGRSASLQGISKCSWRCSGFSFFILFSLFQTQVQPFKKGVSNSATQDSIVNAHNKTQFTYARINCVLKDLGCDTPLPKILMLAILTTCASSSSTKGI</sequence>
<evidence type="ECO:0000313" key="1">
    <source>
        <dbReference type="EMBL" id="KAG5580258.1"/>
    </source>
</evidence>
<dbReference type="EMBL" id="JACXVP010000010">
    <property type="protein sequence ID" value="KAG5580258.1"/>
    <property type="molecule type" value="Genomic_DNA"/>
</dbReference>
<name>A0A9J5WWU7_SOLCO</name>
<dbReference type="AlphaFoldDB" id="A0A9J5WWU7"/>
<protein>
    <submittedName>
        <fullName evidence="1">Uncharacterized protein</fullName>
    </submittedName>
</protein>
<dbReference type="Proteomes" id="UP000824120">
    <property type="component" value="Chromosome 10"/>
</dbReference>
<evidence type="ECO:0000313" key="2">
    <source>
        <dbReference type="Proteomes" id="UP000824120"/>
    </source>
</evidence>
<gene>
    <name evidence="1" type="ORF">H5410_050885</name>
</gene>
<organism evidence="1 2">
    <name type="scientific">Solanum commersonii</name>
    <name type="common">Commerson's wild potato</name>
    <name type="synonym">Commerson's nightshade</name>
    <dbReference type="NCBI Taxonomy" id="4109"/>
    <lineage>
        <taxon>Eukaryota</taxon>
        <taxon>Viridiplantae</taxon>
        <taxon>Streptophyta</taxon>
        <taxon>Embryophyta</taxon>
        <taxon>Tracheophyta</taxon>
        <taxon>Spermatophyta</taxon>
        <taxon>Magnoliopsida</taxon>
        <taxon>eudicotyledons</taxon>
        <taxon>Gunneridae</taxon>
        <taxon>Pentapetalae</taxon>
        <taxon>asterids</taxon>
        <taxon>lamiids</taxon>
        <taxon>Solanales</taxon>
        <taxon>Solanaceae</taxon>
        <taxon>Solanoideae</taxon>
        <taxon>Solaneae</taxon>
        <taxon>Solanum</taxon>
    </lineage>
</organism>
<comment type="caution">
    <text evidence="1">The sequence shown here is derived from an EMBL/GenBank/DDBJ whole genome shotgun (WGS) entry which is preliminary data.</text>
</comment>
<proteinExistence type="predicted"/>
<keyword evidence="2" id="KW-1185">Reference proteome</keyword>